<dbReference type="SUPFAM" id="SSF51735">
    <property type="entry name" value="NAD(P)-binding Rossmann-fold domains"/>
    <property type="match status" value="1"/>
</dbReference>
<keyword evidence="2" id="KW-0560">Oxidoreductase</keyword>
<feature type="domain" description="Ketoreductase" evidence="3">
    <location>
        <begin position="9"/>
        <end position="190"/>
    </location>
</feature>
<dbReference type="AlphaFoldDB" id="A0A173MK71"/>
<accession>A0A173MK71</accession>
<dbReference type="KEGG" id="fln:FLA_4027"/>
<gene>
    <name evidence="4" type="ORF">SAMN05421788_103337</name>
</gene>
<evidence type="ECO:0000313" key="5">
    <source>
        <dbReference type="Proteomes" id="UP000186917"/>
    </source>
</evidence>
<dbReference type="STRING" id="477680.SAMN05421788_103337"/>
<dbReference type="EMBL" id="FTOR01000003">
    <property type="protein sequence ID" value="SIT07642.1"/>
    <property type="molecule type" value="Genomic_DNA"/>
</dbReference>
<evidence type="ECO:0000256" key="2">
    <source>
        <dbReference type="ARBA" id="ARBA00023002"/>
    </source>
</evidence>
<dbReference type="Gene3D" id="3.40.50.720">
    <property type="entry name" value="NAD(P)-binding Rossmann-like Domain"/>
    <property type="match status" value="1"/>
</dbReference>
<dbReference type="PANTHER" id="PTHR42901">
    <property type="entry name" value="ALCOHOL DEHYDROGENASE"/>
    <property type="match status" value="1"/>
</dbReference>
<dbReference type="InterPro" id="IPR036291">
    <property type="entry name" value="NAD(P)-bd_dom_sf"/>
</dbReference>
<sequence>MKRLQLHNQWVLLTGASAGLGQEMARQLAFEHKANLIIVARRAEKLELLKAMLEKEAGVQVRVIAADLSIPADVERVLDQSLAGGQLYGAILNAGLTFFGRHTDLPWDHFNAMLQTNVVSVLRMTSRLVQHFESSGKEGGVMVVSSMAALYPVPYQAAYSATKAFLLSFANALSHELQNKQFSITAYTPAGIATEMTEGEAFHGLKSWLMPVQQAAKEGLQAFITRKHSYIPGVLNRLGSKFMHLLPKRFVAGQMGKIYYKALLQSEAAAKKP</sequence>
<dbReference type="InterPro" id="IPR020904">
    <property type="entry name" value="Sc_DH/Rdtase_CS"/>
</dbReference>
<dbReference type="OrthoDB" id="9808814at2"/>
<dbReference type="PROSITE" id="PS00061">
    <property type="entry name" value="ADH_SHORT"/>
    <property type="match status" value="1"/>
</dbReference>
<dbReference type="PIRSF" id="PIRSF000126">
    <property type="entry name" value="11-beta-HSD1"/>
    <property type="match status" value="1"/>
</dbReference>
<dbReference type="SMART" id="SM00822">
    <property type="entry name" value="PKS_KR"/>
    <property type="match status" value="1"/>
</dbReference>
<dbReference type="PANTHER" id="PTHR42901:SF1">
    <property type="entry name" value="ALCOHOL DEHYDROGENASE"/>
    <property type="match status" value="1"/>
</dbReference>
<evidence type="ECO:0000313" key="4">
    <source>
        <dbReference type="EMBL" id="SIT07642.1"/>
    </source>
</evidence>
<dbReference type="PRINTS" id="PR00081">
    <property type="entry name" value="GDHRDH"/>
</dbReference>
<evidence type="ECO:0000256" key="1">
    <source>
        <dbReference type="ARBA" id="ARBA00006484"/>
    </source>
</evidence>
<keyword evidence="5" id="KW-1185">Reference proteome</keyword>
<reference evidence="5" key="1">
    <citation type="submission" date="2017-01" db="EMBL/GenBank/DDBJ databases">
        <authorList>
            <person name="Varghese N."/>
            <person name="Submissions S."/>
        </authorList>
    </citation>
    <scope>NUCLEOTIDE SEQUENCE [LARGE SCALE GENOMIC DNA]</scope>
    <source>
        <strain evidence="5">DSM 21054</strain>
    </source>
</reference>
<dbReference type="GO" id="GO:0016491">
    <property type="term" value="F:oxidoreductase activity"/>
    <property type="evidence" value="ECO:0007669"/>
    <property type="project" value="UniProtKB-KW"/>
</dbReference>
<comment type="similarity">
    <text evidence="1">Belongs to the short-chain dehydrogenases/reductases (SDR) family.</text>
</comment>
<proteinExistence type="inferred from homology"/>
<dbReference type="InterPro" id="IPR002347">
    <property type="entry name" value="SDR_fam"/>
</dbReference>
<name>A0A173MK71_9BACT</name>
<evidence type="ECO:0000259" key="3">
    <source>
        <dbReference type="SMART" id="SM00822"/>
    </source>
</evidence>
<dbReference type="RefSeq" id="WP_076379159.1">
    <property type="nucleotide sequence ID" value="NZ_AP017422.1"/>
</dbReference>
<dbReference type="InterPro" id="IPR057326">
    <property type="entry name" value="KR_dom"/>
</dbReference>
<organism evidence="4 5">
    <name type="scientific">Filimonas lacunae</name>
    <dbReference type="NCBI Taxonomy" id="477680"/>
    <lineage>
        <taxon>Bacteria</taxon>
        <taxon>Pseudomonadati</taxon>
        <taxon>Bacteroidota</taxon>
        <taxon>Chitinophagia</taxon>
        <taxon>Chitinophagales</taxon>
        <taxon>Chitinophagaceae</taxon>
        <taxon>Filimonas</taxon>
    </lineage>
</organism>
<dbReference type="Proteomes" id="UP000186917">
    <property type="component" value="Unassembled WGS sequence"/>
</dbReference>
<dbReference type="Pfam" id="PF00106">
    <property type="entry name" value="adh_short"/>
    <property type="match status" value="1"/>
</dbReference>
<protein>
    <recommendedName>
        <fullName evidence="3">Ketoreductase domain-containing protein</fullName>
    </recommendedName>
</protein>